<dbReference type="Pfam" id="PF03061">
    <property type="entry name" value="4HBT"/>
    <property type="match status" value="1"/>
</dbReference>
<dbReference type="InterPro" id="IPR040170">
    <property type="entry name" value="Cytosol_ACT"/>
</dbReference>
<dbReference type="PROSITE" id="PS51770">
    <property type="entry name" value="HOTDOG_ACOT"/>
    <property type="match status" value="1"/>
</dbReference>
<dbReference type="GO" id="GO:0006637">
    <property type="term" value="P:acyl-CoA metabolic process"/>
    <property type="evidence" value="ECO:0007669"/>
    <property type="project" value="TreeGrafter"/>
</dbReference>
<dbReference type="InterPro" id="IPR033120">
    <property type="entry name" value="HOTDOG_ACOT"/>
</dbReference>
<proteinExistence type="inferred from homology"/>
<organism evidence="5 6">
    <name type="scientific">Kineobactrum sediminis</name>
    <dbReference type="NCBI Taxonomy" id="1905677"/>
    <lineage>
        <taxon>Bacteria</taxon>
        <taxon>Pseudomonadati</taxon>
        <taxon>Pseudomonadota</taxon>
        <taxon>Gammaproteobacteria</taxon>
        <taxon>Cellvibrionales</taxon>
        <taxon>Halieaceae</taxon>
        <taxon>Kineobactrum</taxon>
    </lineage>
</organism>
<comment type="similarity">
    <text evidence="1">Belongs to the acyl coenzyme A hydrolase family.</text>
</comment>
<dbReference type="Gene3D" id="3.10.129.10">
    <property type="entry name" value="Hotdog Thioesterase"/>
    <property type="match status" value="1"/>
</dbReference>
<dbReference type="GO" id="GO:0005829">
    <property type="term" value="C:cytosol"/>
    <property type="evidence" value="ECO:0007669"/>
    <property type="project" value="TreeGrafter"/>
</dbReference>
<keyword evidence="6" id="KW-1185">Reference proteome</keyword>
<accession>A0A2N5Y6L4</accession>
<comment type="caution">
    <text evidence="5">The sequence shown here is derived from an EMBL/GenBank/DDBJ whole genome shotgun (WGS) entry which is preliminary data.</text>
</comment>
<evidence type="ECO:0000313" key="6">
    <source>
        <dbReference type="Proteomes" id="UP000234845"/>
    </source>
</evidence>
<dbReference type="GO" id="GO:0009062">
    <property type="term" value="P:fatty acid catabolic process"/>
    <property type="evidence" value="ECO:0007669"/>
    <property type="project" value="TreeGrafter"/>
</dbReference>
<dbReference type="InterPro" id="IPR006683">
    <property type="entry name" value="Thioestr_dom"/>
</dbReference>
<dbReference type="PANTHER" id="PTHR11049:SF31">
    <property type="entry name" value="HOTDOG ACOT-TYPE DOMAIN-CONTAINING PROTEIN"/>
    <property type="match status" value="1"/>
</dbReference>
<dbReference type="CDD" id="cd03442">
    <property type="entry name" value="BFIT_BACH"/>
    <property type="match status" value="1"/>
</dbReference>
<keyword evidence="2 3" id="KW-0378">Hydrolase</keyword>
<evidence type="ECO:0000256" key="1">
    <source>
        <dbReference type="ARBA" id="ARBA00010458"/>
    </source>
</evidence>
<sequence>MKFYSRKWVKPENLNPHGSLFGGQLLSWIDEEAVIFAMCQLGDNRQLVTKFMSEINFVSSARQGDIIEMGVEVSACGRSSVTLRAEVRNKITRETIISIDRIVFVNLDAEGRPAPHGYLWPGEDIS</sequence>
<dbReference type="EMBL" id="PKLZ01000001">
    <property type="protein sequence ID" value="PLW84038.1"/>
    <property type="molecule type" value="Genomic_DNA"/>
</dbReference>
<evidence type="ECO:0000313" key="5">
    <source>
        <dbReference type="EMBL" id="PLW84038.1"/>
    </source>
</evidence>
<protein>
    <submittedName>
        <fullName evidence="5">Acyl-CoA thioesterase</fullName>
    </submittedName>
</protein>
<gene>
    <name evidence="5" type="ORF">CWI75_01410</name>
</gene>
<evidence type="ECO:0000256" key="2">
    <source>
        <dbReference type="ARBA" id="ARBA00022801"/>
    </source>
</evidence>
<name>A0A2N5Y6L4_9GAMM</name>
<reference evidence="6" key="1">
    <citation type="submission" date="2017-11" db="EMBL/GenBank/DDBJ databases">
        <title>The draft genome sequence of Chromatocurvus sp. F02.</title>
        <authorList>
            <person name="Du Z.-J."/>
            <person name="Chang Y.-Q."/>
        </authorList>
    </citation>
    <scope>NUCLEOTIDE SEQUENCE [LARGE SCALE GENOMIC DNA]</scope>
    <source>
        <strain evidence="6">F02</strain>
    </source>
</reference>
<dbReference type="AlphaFoldDB" id="A0A2N5Y6L4"/>
<evidence type="ECO:0000259" key="4">
    <source>
        <dbReference type="PROSITE" id="PS51770"/>
    </source>
</evidence>
<dbReference type="OrthoDB" id="8894489at2"/>
<dbReference type="SUPFAM" id="SSF54637">
    <property type="entry name" value="Thioesterase/thiol ester dehydrase-isomerase"/>
    <property type="match status" value="1"/>
</dbReference>
<dbReference type="GO" id="GO:0052816">
    <property type="term" value="F:long-chain fatty acyl-CoA hydrolase activity"/>
    <property type="evidence" value="ECO:0007669"/>
    <property type="project" value="TreeGrafter"/>
</dbReference>
<feature type="domain" description="HotDog ACOT-type" evidence="4">
    <location>
        <begin position="1"/>
        <end position="110"/>
    </location>
</feature>
<dbReference type="Proteomes" id="UP000234845">
    <property type="component" value="Unassembled WGS sequence"/>
</dbReference>
<evidence type="ECO:0000256" key="3">
    <source>
        <dbReference type="PROSITE-ProRule" id="PRU01106"/>
    </source>
</evidence>
<dbReference type="PANTHER" id="PTHR11049">
    <property type="entry name" value="ACYL COENZYME A THIOESTER HYDROLASE"/>
    <property type="match status" value="1"/>
</dbReference>
<dbReference type="RefSeq" id="WP_101519675.1">
    <property type="nucleotide sequence ID" value="NZ_PKLZ01000001.1"/>
</dbReference>
<dbReference type="InterPro" id="IPR029069">
    <property type="entry name" value="HotDog_dom_sf"/>
</dbReference>